<dbReference type="RefSeq" id="WP_007475629.1">
    <property type="nucleotide sequence ID" value="NZ_KQ130610.1"/>
</dbReference>
<evidence type="ECO:0000256" key="2">
    <source>
        <dbReference type="ARBA" id="ARBA00022801"/>
    </source>
</evidence>
<dbReference type="SUPFAM" id="SSF55811">
    <property type="entry name" value="Nudix"/>
    <property type="match status" value="1"/>
</dbReference>
<comment type="caution">
    <text evidence="4">The sequence shown here is derived from an EMBL/GenBank/DDBJ whole genome shotgun (WGS) entry which is preliminary data.</text>
</comment>
<proteinExistence type="predicted"/>
<dbReference type="InterPro" id="IPR020084">
    <property type="entry name" value="NUDIX_hydrolase_CS"/>
</dbReference>
<comment type="cofactor">
    <cofactor evidence="1">
        <name>Mg(2+)</name>
        <dbReference type="ChEBI" id="CHEBI:18420"/>
    </cofactor>
</comment>
<evidence type="ECO:0000313" key="5">
    <source>
        <dbReference type="Proteomes" id="UP000052258"/>
    </source>
</evidence>
<name>A0A0J8J7Z3_9LIST</name>
<keyword evidence="2 4" id="KW-0378">Hydrolase</keyword>
<organism evidence="4 5">
    <name type="scientific">Listeria fleischmannii 1991</name>
    <dbReference type="NCBI Taxonomy" id="1430899"/>
    <lineage>
        <taxon>Bacteria</taxon>
        <taxon>Bacillati</taxon>
        <taxon>Bacillota</taxon>
        <taxon>Bacilli</taxon>
        <taxon>Bacillales</taxon>
        <taxon>Listeriaceae</taxon>
        <taxon>Listeria</taxon>
    </lineage>
</organism>
<gene>
    <name evidence="4" type="ORF">X560_0579</name>
</gene>
<sequence>MDYIKWIRSKVGHDKIILNYAAGIIRNDQGQILMQQRGDSHLWGIIGGAMELSENPEDTLRREILEETGLRNIIIEKFQGVYITPELRYPNGDLAQCIDLVYQVYTTEQVDLNFKNEETLALKWIDEPNIPPLFNQNQMVILTDYFQHKKRKS</sequence>
<evidence type="ECO:0000313" key="4">
    <source>
        <dbReference type="EMBL" id="KMT60451.1"/>
    </source>
</evidence>
<dbReference type="Proteomes" id="UP000052258">
    <property type="component" value="Unassembled WGS sequence"/>
</dbReference>
<dbReference type="PROSITE" id="PS51462">
    <property type="entry name" value="NUDIX"/>
    <property type="match status" value="1"/>
</dbReference>
<dbReference type="InterPro" id="IPR000086">
    <property type="entry name" value="NUDIX_hydrolase_dom"/>
</dbReference>
<feature type="domain" description="Nudix hydrolase" evidence="3">
    <location>
        <begin position="15"/>
        <end position="147"/>
    </location>
</feature>
<protein>
    <submittedName>
        <fullName evidence="4">Phosphohydrolase</fullName>
    </submittedName>
</protein>
<dbReference type="GO" id="GO:0016787">
    <property type="term" value="F:hydrolase activity"/>
    <property type="evidence" value="ECO:0007669"/>
    <property type="project" value="UniProtKB-KW"/>
</dbReference>
<dbReference type="InterPro" id="IPR015797">
    <property type="entry name" value="NUDIX_hydrolase-like_dom_sf"/>
</dbReference>
<dbReference type="AlphaFoldDB" id="A0A0J8J7Z3"/>
<dbReference type="PANTHER" id="PTHR43046">
    <property type="entry name" value="GDP-MANNOSE MANNOSYL HYDROLASE"/>
    <property type="match status" value="1"/>
</dbReference>
<keyword evidence="5" id="KW-1185">Reference proteome</keyword>
<dbReference type="OrthoDB" id="9810648at2"/>
<dbReference type="PANTHER" id="PTHR43046:SF2">
    <property type="entry name" value="8-OXO-DGTP DIPHOSPHATASE-RELATED"/>
    <property type="match status" value="1"/>
</dbReference>
<dbReference type="PROSITE" id="PS00893">
    <property type="entry name" value="NUDIX_BOX"/>
    <property type="match status" value="1"/>
</dbReference>
<dbReference type="CDD" id="cd04677">
    <property type="entry name" value="NUDIX_Hydrolase"/>
    <property type="match status" value="1"/>
</dbReference>
<accession>A0A0J8J7Z3</accession>
<dbReference type="Pfam" id="PF00293">
    <property type="entry name" value="NUDIX"/>
    <property type="match status" value="1"/>
</dbReference>
<reference evidence="4 5" key="1">
    <citation type="journal article" date="2015" name="Genome Biol. Evol.">
        <title>Comparative Genomics of Listeria Sensu Lato: Genus-Wide Differences in Evolutionary Dynamics and the Progressive Gain of Complex, Potentially Pathogenicity-Related Traits through Lateral Gene Transfer.</title>
        <authorList>
            <person name="Chiara M."/>
            <person name="Caruso M."/>
            <person name="D'Erchia A.M."/>
            <person name="Manzari C."/>
            <person name="Fraccalvieri R."/>
            <person name="Goffredo E."/>
            <person name="Latorre L."/>
            <person name="Miccolupo A."/>
            <person name="Padalino I."/>
            <person name="Santagada G."/>
            <person name="Chiocco D."/>
            <person name="Pesole G."/>
            <person name="Horner D.S."/>
            <person name="Parisi A."/>
        </authorList>
    </citation>
    <scope>NUCLEOTIDE SEQUENCE [LARGE SCALE GENOMIC DNA]</scope>
    <source>
        <strain evidence="4 5">1991</strain>
    </source>
</reference>
<dbReference type="EMBL" id="AZHO01000007">
    <property type="protein sequence ID" value="KMT60451.1"/>
    <property type="molecule type" value="Genomic_DNA"/>
</dbReference>
<evidence type="ECO:0000259" key="3">
    <source>
        <dbReference type="PROSITE" id="PS51462"/>
    </source>
</evidence>
<evidence type="ECO:0000256" key="1">
    <source>
        <dbReference type="ARBA" id="ARBA00001946"/>
    </source>
</evidence>
<dbReference type="Gene3D" id="3.90.79.10">
    <property type="entry name" value="Nucleoside Triphosphate Pyrophosphohydrolase"/>
    <property type="match status" value="1"/>
</dbReference>
<dbReference type="PATRIC" id="fig|1430899.3.peg.603"/>